<dbReference type="SUPFAM" id="SSF57196">
    <property type="entry name" value="EGF/Laminin"/>
    <property type="match status" value="2"/>
</dbReference>
<dbReference type="PROSITE" id="PS01187">
    <property type="entry name" value="EGF_CA"/>
    <property type="match status" value="1"/>
</dbReference>
<evidence type="ECO:0000256" key="3">
    <source>
        <dbReference type="ARBA" id="ARBA00022737"/>
    </source>
</evidence>
<evidence type="ECO:0000259" key="8">
    <source>
        <dbReference type="PROSITE" id="PS50026"/>
    </source>
</evidence>
<keyword evidence="7" id="KW-0812">Transmembrane</keyword>
<keyword evidence="10" id="KW-1185">Reference proteome</keyword>
<dbReference type="EMBL" id="JAODUO010001011">
    <property type="protein sequence ID" value="KAK2171935.1"/>
    <property type="molecule type" value="Genomic_DNA"/>
</dbReference>
<dbReference type="AlphaFoldDB" id="A0AAD9KIU2"/>
<dbReference type="InterPro" id="IPR000152">
    <property type="entry name" value="EGF-type_Asp/Asn_hydroxyl_site"/>
</dbReference>
<feature type="domain" description="EGF-like" evidence="8">
    <location>
        <begin position="135"/>
        <end position="171"/>
    </location>
</feature>
<dbReference type="InterPro" id="IPR001881">
    <property type="entry name" value="EGF-like_Ca-bd_dom"/>
</dbReference>
<feature type="transmembrane region" description="Helical" evidence="7">
    <location>
        <begin position="49"/>
        <end position="76"/>
    </location>
</feature>
<dbReference type="PROSITE" id="PS00010">
    <property type="entry name" value="ASX_HYDROXYL"/>
    <property type="match status" value="2"/>
</dbReference>
<dbReference type="GO" id="GO:0005509">
    <property type="term" value="F:calcium ion binding"/>
    <property type="evidence" value="ECO:0007669"/>
    <property type="project" value="InterPro"/>
</dbReference>
<organism evidence="9 10">
    <name type="scientific">Ridgeia piscesae</name>
    <name type="common">Tubeworm</name>
    <dbReference type="NCBI Taxonomy" id="27915"/>
    <lineage>
        <taxon>Eukaryota</taxon>
        <taxon>Metazoa</taxon>
        <taxon>Spiralia</taxon>
        <taxon>Lophotrochozoa</taxon>
        <taxon>Annelida</taxon>
        <taxon>Polychaeta</taxon>
        <taxon>Sedentaria</taxon>
        <taxon>Canalipalpata</taxon>
        <taxon>Sabellida</taxon>
        <taxon>Siboglinidae</taxon>
        <taxon>Ridgeia</taxon>
    </lineage>
</organism>
<dbReference type="SMART" id="SM00181">
    <property type="entry name" value="EGF"/>
    <property type="match status" value="2"/>
</dbReference>
<evidence type="ECO:0000313" key="10">
    <source>
        <dbReference type="Proteomes" id="UP001209878"/>
    </source>
</evidence>
<keyword evidence="1 6" id="KW-0245">EGF-like domain</keyword>
<keyword evidence="7" id="KW-0472">Membrane</keyword>
<dbReference type="PANTHER" id="PTHR12916:SF9">
    <property type="entry name" value="NEUROGENIC LOCUS NOTCH HOMOLOG PROTEIN 1-RELATED"/>
    <property type="match status" value="1"/>
</dbReference>
<evidence type="ECO:0000256" key="6">
    <source>
        <dbReference type="PROSITE-ProRule" id="PRU00076"/>
    </source>
</evidence>
<gene>
    <name evidence="9" type="ORF">NP493_1014g01001</name>
</gene>
<feature type="disulfide bond" evidence="6">
    <location>
        <begin position="123"/>
        <end position="132"/>
    </location>
</feature>
<dbReference type="GO" id="GO:0007219">
    <property type="term" value="P:Notch signaling pathway"/>
    <property type="evidence" value="ECO:0007669"/>
    <property type="project" value="TreeGrafter"/>
</dbReference>
<dbReference type="Proteomes" id="UP001209878">
    <property type="component" value="Unassembled WGS sequence"/>
</dbReference>
<sequence>MYYYWFWPRVYRPLFWLKSFTTSPADTESQHSVETEEPEKRRRGRCGAWWVQPCCCLWMLLGAALAFGLLGGLVVLPAIVQNPNAWPHFGNSSSDKDVDECVSSPCQNGGNCTDGVNEYTCVCVGGYVGDSCGRNVDECTSSPCQNGGNCSDGVNGYTCVCVDGYTGDECETSKFVLL</sequence>
<proteinExistence type="predicted"/>
<feature type="domain" description="EGF-like" evidence="8">
    <location>
        <begin position="97"/>
        <end position="133"/>
    </location>
</feature>
<evidence type="ECO:0000313" key="9">
    <source>
        <dbReference type="EMBL" id="KAK2171935.1"/>
    </source>
</evidence>
<dbReference type="PANTHER" id="PTHR12916">
    <property type="entry name" value="CYTOCHROME C OXIDASE POLYPEPTIDE VIC-2"/>
    <property type="match status" value="1"/>
</dbReference>
<comment type="caution">
    <text evidence="9">The sequence shown here is derived from an EMBL/GenBank/DDBJ whole genome shotgun (WGS) entry which is preliminary data.</text>
</comment>
<dbReference type="GO" id="GO:0005112">
    <property type="term" value="F:Notch binding"/>
    <property type="evidence" value="ECO:0007669"/>
    <property type="project" value="TreeGrafter"/>
</dbReference>
<dbReference type="InterPro" id="IPR000742">
    <property type="entry name" value="EGF"/>
</dbReference>
<evidence type="ECO:0000256" key="7">
    <source>
        <dbReference type="SAM" id="Phobius"/>
    </source>
</evidence>
<evidence type="ECO:0000256" key="2">
    <source>
        <dbReference type="ARBA" id="ARBA00022729"/>
    </source>
</evidence>
<dbReference type="Gene3D" id="2.10.25.10">
    <property type="entry name" value="Laminin"/>
    <property type="match status" value="2"/>
</dbReference>
<dbReference type="CDD" id="cd00054">
    <property type="entry name" value="EGF_CA"/>
    <property type="match status" value="2"/>
</dbReference>
<reference evidence="9" key="1">
    <citation type="journal article" date="2023" name="Mol. Biol. Evol.">
        <title>Third-Generation Sequencing Reveals the Adaptive Role of the Epigenome in Three Deep-Sea Polychaetes.</title>
        <authorList>
            <person name="Perez M."/>
            <person name="Aroh O."/>
            <person name="Sun Y."/>
            <person name="Lan Y."/>
            <person name="Juniper S.K."/>
            <person name="Young C.R."/>
            <person name="Angers B."/>
            <person name="Qian P.Y."/>
        </authorList>
    </citation>
    <scope>NUCLEOTIDE SEQUENCE</scope>
    <source>
        <strain evidence="9">R07B-5</strain>
    </source>
</reference>
<accession>A0AAD9KIU2</accession>
<comment type="caution">
    <text evidence="6">Lacks conserved residue(s) required for the propagation of feature annotation.</text>
</comment>
<keyword evidence="2" id="KW-0732">Signal</keyword>
<keyword evidence="3" id="KW-0677">Repeat</keyword>
<evidence type="ECO:0000256" key="1">
    <source>
        <dbReference type="ARBA" id="ARBA00022536"/>
    </source>
</evidence>
<dbReference type="InterPro" id="IPR018097">
    <property type="entry name" value="EGF_Ca-bd_CS"/>
</dbReference>
<dbReference type="PROSITE" id="PS50026">
    <property type="entry name" value="EGF_3"/>
    <property type="match status" value="2"/>
</dbReference>
<dbReference type="PRINTS" id="PR00010">
    <property type="entry name" value="EGFBLOOD"/>
</dbReference>
<protein>
    <recommendedName>
        <fullName evidence="8">EGF-like domain-containing protein</fullName>
    </recommendedName>
</protein>
<dbReference type="Pfam" id="PF00008">
    <property type="entry name" value="EGF"/>
    <property type="match status" value="2"/>
</dbReference>
<dbReference type="SMART" id="SM00179">
    <property type="entry name" value="EGF_CA"/>
    <property type="match status" value="2"/>
</dbReference>
<keyword evidence="5" id="KW-0325">Glycoprotein</keyword>
<keyword evidence="7" id="KW-1133">Transmembrane helix</keyword>
<evidence type="ECO:0000256" key="4">
    <source>
        <dbReference type="ARBA" id="ARBA00023157"/>
    </source>
</evidence>
<dbReference type="FunFam" id="2.10.25.10:FF:000122">
    <property type="entry name" value="Protein crumbs homolog 2"/>
    <property type="match status" value="2"/>
</dbReference>
<keyword evidence="4 6" id="KW-1015">Disulfide bond</keyword>
<evidence type="ECO:0000256" key="5">
    <source>
        <dbReference type="ARBA" id="ARBA00023180"/>
    </source>
</evidence>
<dbReference type="PROSITE" id="PS01186">
    <property type="entry name" value="EGF_2"/>
    <property type="match status" value="2"/>
</dbReference>
<name>A0AAD9KIU2_RIDPI</name>
<dbReference type="PROSITE" id="PS00022">
    <property type="entry name" value="EGF_1"/>
    <property type="match status" value="2"/>
</dbReference>
<feature type="disulfide bond" evidence="6">
    <location>
        <begin position="161"/>
        <end position="170"/>
    </location>
</feature>